<comment type="function">
    <text evidence="3">Component of the exocyst complex.</text>
</comment>
<dbReference type="GO" id="GO:0000145">
    <property type="term" value="C:exocyst"/>
    <property type="evidence" value="ECO:0007669"/>
    <property type="project" value="InterPro"/>
</dbReference>
<organism evidence="5 6">
    <name type="scientific">Acorus calamus</name>
    <name type="common">Sweet flag</name>
    <dbReference type="NCBI Taxonomy" id="4465"/>
    <lineage>
        <taxon>Eukaryota</taxon>
        <taxon>Viridiplantae</taxon>
        <taxon>Streptophyta</taxon>
        <taxon>Embryophyta</taxon>
        <taxon>Tracheophyta</taxon>
        <taxon>Spermatophyta</taxon>
        <taxon>Magnoliopsida</taxon>
        <taxon>Liliopsida</taxon>
        <taxon>Acoraceae</taxon>
        <taxon>Acorus</taxon>
    </lineage>
</organism>
<dbReference type="EMBL" id="JAUJYO010000018">
    <property type="protein sequence ID" value="KAK1289271.1"/>
    <property type="molecule type" value="Genomic_DNA"/>
</dbReference>
<dbReference type="Pfam" id="PF20669">
    <property type="entry name" value="Exo70_N"/>
    <property type="match status" value="1"/>
</dbReference>
<dbReference type="Gene3D" id="1.20.1280.170">
    <property type="entry name" value="Exocyst complex component Exo70"/>
    <property type="match status" value="1"/>
</dbReference>
<keyword evidence="6" id="KW-1185">Reference proteome</keyword>
<protein>
    <recommendedName>
        <fullName evidence="3">Exocyst subunit Exo70 family protein</fullName>
    </recommendedName>
</protein>
<evidence type="ECO:0000313" key="5">
    <source>
        <dbReference type="EMBL" id="KAK1289271.1"/>
    </source>
</evidence>
<evidence type="ECO:0000313" key="6">
    <source>
        <dbReference type="Proteomes" id="UP001180020"/>
    </source>
</evidence>
<reference evidence="5" key="2">
    <citation type="submission" date="2023-06" db="EMBL/GenBank/DDBJ databases">
        <authorList>
            <person name="Ma L."/>
            <person name="Liu K.-W."/>
            <person name="Li Z."/>
            <person name="Hsiao Y.-Y."/>
            <person name="Qi Y."/>
            <person name="Fu T."/>
            <person name="Tang G."/>
            <person name="Zhang D."/>
            <person name="Sun W.-H."/>
            <person name="Liu D.-K."/>
            <person name="Li Y."/>
            <person name="Chen G.-Z."/>
            <person name="Liu X.-D."/>
            <person name="Liao X.-Y."/>
            <person name="Jiang Y.-T."/>
            <person name="Yu X."/>
            <person name="Hao Y."/>
            <person name="Huang J."/>
            <person name="Zhao X.-W."/>
            <person name="Ke S."/>
            <person name="Chen Y.-Y."/>
            <person name="Wu W.-L."/>
            <person name="Hsu J.-L."/>
            <person name="Lin Y.-F."/>
            <person name="Huang M.-D."/>
            <person name="Li C.-Y."/>
            <person name="Huang L."/>
            <person name="Wang Z.-W."/>
            <person name="Zhao X."/>
            <person name="Zhong W.-Y."/>
            <person name="Peng D.-H."/>
            <person name="Ahmad S."/>
            <person name="Lan S."/>
            <person name="Zhang J.-S."/>
            <person name="Tsai W.-C."/>
            <person name="Van De Peer Y."/>
            <person name="Liu Z.-J."/>
        </authorList>
    </citation>
    <scope>NUCLEOTIDE SEQUENCE</scope>
    <source>
        <strain evidence="5">CP</strain>
        <tissue evidence="5">Leaves</tissue>
    </source>
</reference>
<dbReference type="InterPro" id="IPR016159">
    <property type="entry name" value="Cullin_repeat-like_dom_sf"/>
</dbReference>
<dbReference type="SUPFAM" id="SSF74788">
    <property type="entry name" value="Cullin repeat-like"/>
    <property type="match status" value="1"/>
</dbReference>
<comment type="caution">
    <text evidence="5">The sequence shown here is derived from an EMBL/GenBank/DDBJ whole genome shotgun (WGS) entry which is preliminary data.</text>
</comment>
<reference evidence="5" key="1">
    <citation type="journal article" date="2023" name="Nat. Commun.">
        <title>Diploid and tetraploid genomes of Acorus and the evolution of monocots.</title>
        <authorList>
            <person name="Ma L."/>
            <person name="Liu K.W."/>
            <person name="Li Z."/>
            <person name="Hsiao Y.Y."/>
            <person name="Qi Y."/>
            <person name="Fu T."/>
            <person name="Tang G.D."/>
            <person name="Zhang D."/>
            <person name="Sun W.H."/>
            <person name="Liu D.K."/>
            <person name="Li Y."/>
            <person name="Chen G.Z."/>
            <person name="Liu X.D."/>
            <person name="Liao X.Y."/>
            <person name="Jiang Y.T."/>
            <person name="Yu X."/>
            <person name="Hao Y."/>
            <person name="Huang J."/>
            <person name="Zhao X.W."/>
            <person name="Ke S."/>
            <person name="Chen Y.Y."/>
            <person name="Wu W.L."/>
            <person name="Hsu J.L."/>
            <person name="Lin Y.F."/>
            <person name="Huang M.D."/>
            <person name="Li C.Y."/>
            <person name="Huang L."/>
            <person name="Wang Z.W."/>
            <person name="Zhao X."/>
            <person name="Zhong W.Y."/>
            <person name="Peng D.H."/>
            <person name="Ahmad S."/>
            <person name="Lan S."/>
            <person name="Zhang J.S."/>
            <person name="Tsai W.C."/>
            <person name="Van de Peer Y."/>
            <person name="Liu Z.J."/>
        </authorList>
    </citation>
    <scope>NUCLEOTIDE SEQUENCE</scope>
    <source>
        <strain evidence="5">CP</strain>
    </source>
</reference>
<evidence type="ECO:0000256" key="3">
    <source>
        <dbReference type="RuleBase" id="RU365026"/>
    </source>
</evidence>
<dbReference type="InterPro" id="IPR046364">
    <property type="entry name" value="Exo70_C"/>
</dbReference>
<dbReference type="Pfam" id="PF03081">
    <property type="entry name" value="Exo70_C"/>
    <property type="match status" value="1"/>
</dbReference>
<evidence type="ECO:0000259" key="4">
    <source>
        <dbReference type="Pfam" id="PF03081"/>
    </source>
</evidence>
<dbReference type="InterPro" id="IPR004140">
    <property type="entry name" value="Exo70"/>
</dbReference>
<evidence type="ECO:0000256" key="2">
    <source>
        <dbReference type="ARBA" id="ARBA00022448"/>
    </source>
</evidence>
<keyword evidence="3" id="KW-0653">Protein transport</keyword>
<dbReference type="GO" id="GO:0005546">
    <property type="term" value="F:phosphatidylinositol-4,5-bisphosphate binding"/>
    <property type="evidence" value="ECO:0007669"/>
    <property type="project" value="InterPro"/>
</dbReference>
<dbReference type="AlphaFoldDB" id="A0AAV9CK49"/>
<keyword evidence="3" id="KW-0268">Exocytosis</keyword>
<comment type="similarity">
    <text evidence="1 3">Belongs to the EXO70 family.</text>
</comment>
<evidence type="ECO:0000256" key="1">
    <source>
        <dbReference type="ARBA" id="ARBA00006756"/>
    </source>
</evidence>
<dbReference type="Proteomes" id="UP001180020">
    <property type="component" value="Unassembled WGS sequence"/>
</dbReference>
<dbReference type="PANTHER" id="PTHR12542">
    <property type="entry name" value="EXOCYST COMPLEX PROTEIN EXO70"/>
    <property type="match status" value="1"/>
</dbReference>
<dbReference type="PANTHER" id="PTHR12542:SF85">
    <property type="entry name" value="EXOCYST SUBUNIT EXO70 FAMILY PROTEIN"/>
    <property type="match status" value="1"/>
</dbReference>
<accession>A0AAV9CK49</accession>
<sequence length="678" mass="76736">MDLGNLEPLVTARKSLRASLDKSKALAAALDRAGPRLDEIHHRLPSLEAAVRPIRASKDALLSVGGHIDRAVGPAAAVLRVFDAVHGLERPLLSDQIRSDLAGYLSVLKRLEEALRFLSDNCGLAVQWLDDIVEYLEENSVADARFVAELKKSLNLLHESRASEDAQSRVDGGLLIASLERLESEFRRLLEENSVPLSMSPSQPSDQHRIIAPSLIPTNIIQKLLLILERATANGRLERCVSIYVDVRTINVRASLKDLDLVYLEVTAADIDSVRSVETHIERWARHLEFAVKHLFEAEYKLCSDVFDNNNVRSECFATVAANAGILAFLKFGMTVTETKNDPIKLLKLLDIFRSLNKLRLDFNRLFGGKACLEIQNLTRDLIKKVIEGACEIFWELLVQVELQRQMPPPADGAVPRLVSFITDYCNRLIGDDYRPVLLQVLVIHRSWKQERFQERLLIDAVLNIIRALEQNFEVWSKGYDDQVLAYLFMMNMHHHFYKALKGTRLGELLGEVWLKEHEQYKEYYMAVYLKESWGKLPALLSREGLIMFSVGRATARDSVKKRLRGFNEAFDEMYKRQTNWVVLDKDLRERTCQLAVQAIVPVYRSYMQSYGPLVEQDASSAKYAKYTVQALEKMLGSLFQVKPGRSASFTSPQQSNGKFGSVVVSPSKYSTSPTAVV</sequence>
<dbReference type="GO" id="GO:0015031">
    <property type="term" value="P:protein transport"/>
    <property type="evidence" value="ECO:0007669"/>
    <property type="project" value="UniProtKB-KW"/>
</dbReference>
<proteinExistence type="inferred from homology"/>
<keyword evidence="2 3" id="KW-0813">Transport</keyword>
<dbReference type="GO" id="GO:0006887">
    <property type="term" value="P:exocytosis"/>
    <property type="evidence" value="ECO:0007669"/>
    <property type="project" value="UniProtKB-KW"/>
</dbReference>
<gene>
    <name evidence="5" type="ORF">QJS10_CPB18g00127</name>
</gene>
<feature type="domain" description="Exocyst complex subunit Exo70 C-terminal" evidence="4">
    <location>
        <begin position="283"/>
        <end position="637"/>
    </location>
</feature>
<name>A0AAV9CK49_ACOCL</name>